<name>A0A382ZD80_9ZZZZ</name>
<accession>A0A382ZD80</accession>
<evidence type="ECO:0000313" key="1">
    <source>
        <dbReference type="EMBL" id="SVD93412.1"/>
    </source>
</evidence>
<sequence>ILFLYSTLGYITETSNLKVLINNNVNGFAGNYRLIDSYSYADNVNGTNQCRYICDGGDCNADDERDLCKNKYPFLSPKGELMRLLNQLAWENNQIEKINFGEDIGTTHIKRFGFSWNYYPKDLYGWKFSNNGIYSSSDGCLEANDHDYLFINVSENEYHISFDDCDAYAYQVKKSDNMFAKNYHHDNAAGYTTVPYPNQSQDDDDVFTWEFTEQSVYNNGGFFDGTDKISQDSGLINSNSEDSVLVIPPSSVVQVMYQ</sequence>
<proteinExistence type="predicted"/>
<feature type="non-terminal residue" evidence="1">
    <location>
        <position position="1"/>
    </location>
</feature>
<protein>
    <submittedName>
        <fullName evidence="1">Uncharacterized protein</fullName>
    </submittedName>
</protein>
<dbReference type="AlphaFoldDB" id="A0A382ZD80"/>
<organism evidence="1">
    <name type="scientific">marine metagenome</name>
    <dbReference type="NCBI Taxonomy" id="408172"/>
    <lineage>
        <taxon>unclassified sequences</taxon>
        <taxon>metagenomes</taxon>
        <taxon>ecological metagenomes</taxon>
    </lineage>
</organism>
<gene>
    <name evidence="1" type="ORF">METZ01_LOCUS446266</name>
</gene>
<dbReference type="EMBL" id="UINC01182931">
    <property type="protein sequence ID" value="SVD93412.1"/>
    <property type="molecule type" value="Genomic_DNA"/>
</dbReference>
<reference evidence="1" key="1">
    <citation type="submission" date="2018-05" db="EMBL/GenBank/DDBJ databases">
        <authorList>
            <person name="Lanie J.A."/>
            <person name="Ng W.-L."/>
            <person name="Kazmierczak K.M."/>
            <person name="Andrzejewski T.M."/>
            <person name="Davidsen T.M."/>
            <person name="Wayne K.J."/>
            <person name="Tettelin H."/>
            <person name="Glass J.I."/>
            <person name="Rusch D."/>
            <person name="Podicherti R."/>
            <person name="Tsui H.-C.T."/>
            <person name="Winkler M.E."/>
        </authorList>
    </citation>
    <scope>NUCLEOTIDE SEQUENCE</scope>
</reference>
<feature type="non-terminal residue" evidence="1">
    <location>
        <position position="258"/>
    </location>
</feature>